<dbReference type="Proteomes" id="UP000649617">
    <property type="component" value="Unassembled WGS sequence"/>
</dbReference>
<keyword evidence="2" id="KW-1185">Reference proteome</keyword>
<organism evidence="1 2">
    <name type="scientific">Symbiodinium pilosum</name>
    <name type="common">Dinoflagellate</name>
    <dbReference type="NCBI Taxonomy" id="2952"/>
    <lineage>
        <taxon>Eukaryota</taxon>
        <taxon>Sar</taxon>
        <taxon>Alveolata</taxon>
        <taxon>Dinophyceae</taxon>
        <taxon>Suessiales</taxon>
        <taxon>Symbiodiniaceae</taxon>
        <taxon>Symbiodinium</taxon>
    </lineage>
</organism>
<dbReference type="OrthoDB" id="443991at2759"/>
<reference evidence="1" key="1">
    <citation type="submission" date="2021-02" db="EMBL/GenBank/DDBJ databases">
        <authorList>
            <person name="Dougan E. K."/>
            <person name="Rhodes N."/>
            <person name="Thang M."/>
            <person name="Chan C."/>
        </authorList>
    </citation>
    <scope>NUCLEOTIDE SEQUENCE</scope>
</reference>
<proteinExistence type="predicted"/>
<name>A0A812UQ63_SYMPI</name>
<accession>A0A812UQ63</accession>
<evidence type="ECO:0000313" key="1">
    <source>
        <dbReference type="EMBL" id="CAE7576821.1"/>
    </source>
</evidence>
<dbReference type="EMBL" id="CAJNIZ010038280">
    <property type="protein sequence ID" value="CAE7576821.1"/>
    <property type="molecule type" value="Genomic_DNA"/>
</dbReference>
<protein>
    <submittedName>
        <fullName evidence="1">TERF2IP protein</fullName>
    </submittedName>
</protein>
<comment type="caution">
    <text evidence="1">The sequence shown here is derived from an EMBL/GenBank/DDBJ whole genome shotgun (WGS) entry which is preliminary data.</text>
</comment>
<feature type="non-terminal residue" evidence="1">
    <location>
        <position position="552"/>
    </location>
</feature>
<dbReference type="AlphaFoldDB" id="A0A812UQ63"/>
<gene>
    <name evidence="1" type="primary">TERF2IP</name>
    <name evidence="1" type="ORF">SPIL2461_LOCUS15516</name>
</gene>
<sequence length="552" mass="62155">MPVPWSSKRQRIYIPNLAERALTVKHLREIRTLLKRLCKTHILKRTKTQEQLTWHDINLYDVTDEVIKPVIYFKEQEWKLPQGTEKRQRKLWQSLLCSPACSAVMPSSPQSAQGMPQLAEGFAGYSWAEFVSESPLRPQLMVSHWWGGRSWVALKEVGFNDFMTAIDSIVTDRALSIGSTIWVCTFANNQFGEDLGASIMETPFVKAIEFAEATILMVDRDAGSLKRSWCCLEIHYTIKLDRTFELYTSAGLVGSTAVSSGPLVDAISQWDVRESQASEVAYRRQILNFIAGEPEKSGLLTADGTTEGELVLIGGRPQLDHSEDFETLNMDVRVSVIGRIGPPKKAKGCDLPNIWHRGISLGQLRTFARKARTALSKLLPEVPWERMAVWQVCRHFIVPETARRNCSYVELVTDGPQIPNIYVDYQFTMYFADIMSSIEWFAEAMRLRDSEIVFFNLLGVNQNEKALKTEMAKLWIDQDQLILDRAQRECQSLLAATGDSVATGTENVKGAGVVPASDLRCGTEVSMETGATEPWSMSRAWYFPVVGVLAAR</sequence>
<evidence type="ECO:0000313" key="2">
    <source>
        <dbReference type="Proteomes" id="UP000649617"/>
    </source>
</evidence>